<dbReference type="Pfam" id="PF13358">
    <property type="entry name" value="DDE_3"/>
    <property type="match status" value="1"/>
</dbReference>
<comment type="caution">
    <text evidence="3">The sequence shown here is derived from an EMBL/GenBank/DDBJ whole genome shotgun (WGS) entry which is preliminary data.</text>
</comment>
<evidence type="ECO:0000313" key="4">
    <source>
        <dbReference type="Proteomes" id="UP000709295"/>
    </source>
</evidence>
<proteinExistence type="predicted"/>
<dbReference type="Proteomes" id="UP000709295">
    <property type="component" value="Unassembled WGS sequence"/>
</dbReference>
<dbReference type="EMBL" id="JAENGY010001025">
    <property type="protein sequence ID" value="KAG6953436.1"/>
    <property type="molecule type" value="Genomic_DNA"/>
</dbReference>
<evidence type="ECO:0000256" key="1">
    <source>
        <dbReference type="SAM" id="MobiDB-lite"/>
    </source>
</evidence>
<feature type="region of interest" description="Disordered" evidence="1">
    <location>
        <begin position="173"/>
        <end position="194"/>
    </location>
</feature>
<feature type="domain" description="Tc1-like transposase DDE" evidence="2">
    <location>
        <begin position="26"/>
        <end position="110"/>
    </location>
</feature>
<feature type="compositionally biased region" description="Basic and acidic residues" evidence="1">
    <location>
        <begin position="179"/>
        <end position="194"/>
    </location>
</feature>
<sequence length="194" mass="22721">MIRKRGYSLKGQKLATRGDFQRKPRGTFDRIEFVECCRDFAYSKRGNVRRYPGSGSVWILDGASIHRHPEIIHFLRSIGIVPIFLPAYCPFFNPIEYMFGYVKKTFQRHYNESSGRDLIPFAVQTFHRFEGFNMSRVFEHCGWKIQGVFDPNGPMSTEKHQVPDIWGNEQELGNEENDLGFRERERDATTTRTT</sequence>
<dbReference type="AlphaFoldDB" id="A0A8J5IAM8"/>
<organism evidence="3 4">
    <name type="scientific">Phytophthora aleatoria</name>
    <dbReference type="NCBI Taxonomy" id="2496075"/>
    <lineage>
        <taxon>Eukaryota</taxon>
        <taxon>Sar</taxon>
        <taxon>Stramenopiles</taxon>
        <taxon>Oomycota</taxon>
        <taxon>Peronosporomycetes</taxon>
        <taxon>Peronosporales</taxon>
        <taxon>Peronosporaceae</taxon>
        <taxon>Phytophthora</taxon>
    </lineage>
</organism>
<dbReference type="InterPro" id="IPR038717">
    <property type="entry name" value="Tc1-like_DDE_dom"/>
</dbReference>
<gene>
    <name evidence="3" type="ORF">JG688_00012821</name>
</gene>
<keyword evidence="4" id="KW-1185">Reference proteome</keyword>
<accession>A0A8J5IAM8</accession>
<name>A0A8J5IAM8_9STRA</name>
<evidence type="ECO:0000313" key="3">
    <source>
        <dbReference type="EMBL" id="KAG6953436.1"/>
    </source>
</evidence>
<protein>
    <recommendedName>
        <fullName evidence="2">Tc1-like transposase DDE domain-containing protein</fullName>
    </recommendedName>
</protein>
<reference evidence="3" key="1">
    <citation type="submission" date="2021-01" db="EMBL/GenBank/DDBJ databases">
        <title>Phytophthora aleatoria, a newly-described species from Pinus radiata is distinct from Phytophthora cactorum isolates based on comparative genomics.</title>
        <authorList>
            <person name="Mcdougal R."/>
            <person name="Panda P."/>
            <person name="Williams N."/>
            <person name="Studholme D.J."/>
        </authorList>
    </citation>
    <scope>NUCLEOTIDE SEQUENCE</scope>
    <source>
        <strain evidence="3">NZFS 4037</strain>
    </source>
</reference>
<evidence type="ECO:0000259" key="2">
    <source>
        <dbReference type="Pfam" id="PF13358"/>
    </source>
</evidence>